<organism evidence="3 4">
    <name type="scientific">Clonostachys byssicola</name>
    <dbReference type="NCBI Taxonomy" id="160290"/>
    <lineage>
        <taxon>Eukaryota</taxon>
        <taxon>Fungi</taxon>
        <taxon>Dikarya</taxon>
        <taxon>Ascomycota</taxon>
        <taxon>Pezizomycotina</taxon>
        <taxon>Sordariomycetes</taxon>
        <taxon>Hypocreomycetidae</taxon>
        <taxon>Hypocreales</taxon>
        <taxon>Bionectriaceae</taxon>
        <taxon>Clonostachys</taxon>
    </lineage>
</organism>
<gene>
    <name evidence="3" type="ORF">CBYS24578_00013707</name>
</gene>
<comment type="caution">
    <text evidence="3">The sequence shown here is derived from an EMBL/GenBank/DDBJ whole genome shotgun (WGS) entry which is preliminary data.</text>
</comment>
<reference evidence="3 4" key="2">
    <citation type="submission" date="2021-10" db="EMBL/GenBank/DDBJ databases">
        <authorList>
            <person name="Piombo E."/>
        </authorList>
    </citation>
    <scope>NUCLEOTIDE SEQUENCE [LARGE SCALE GENOMIC DNA]</scope>
</reference>
<reference evidence="4" key="1">
    <citation type="submission" date="2019-06" db="EMBL/GenBank/DDBJ databases">
        <authorList>
            <person name="Broberg M."/>
        </authorList>
    </citation>
    <scope>NUCLEOTIDE SEQUENCE [LARGE SCALE GENOMIC DNA]</scope>
</reference>
<dbReference type="Pfam" id="PF00856">
    <property type="entry name" value="SET"/>
    <property type="match status" value="1"/>
</dbReference>
<dbReference type="InterPro" id="IPR011990">
    <property type="entry name" value="TPR-like_helical_dom_sf"/>
</dbReference>
<keyword evidence="1" id="KW-0802">TPR repeat</keyword>
<dbReference type="SMART" id="SM00028">
    <property type="entry name" value="TPR"/>
    <property type="match status" value="3"/>
</dbReference>
<dbReference type="OrthoDB" id="1028014at2759"/>
<proteinExistence type="predicted"/>
<evidence type="ECO:0000313" key="4">
    <source>
        <dbReference type="Proteomes" id="UP000754883"/>
    </source>
</evidence>
<dbReference type="InterPro" id="IPR019734">
    <property type="entry name" value="TPR_rpt"/>
</dbReference>
<sequence length="658" mass="74466">MAANTTVFMTPEESGRVQTTVRDLLRKRRDQRGQKWTTHDPISLIQEATSASLLQDLSSAAFGLGAASKQSQDTIVAYGIGTPYLPSTAKLQDLVPMKLSDLCMETHHRGYVLSLRRVSPVVEMKSSSWAVFQGDSQNEVERLEVFLHTSQNGQNTLNLGFEFLVKEPYYTLNNHGQRTIRIDHPSDLVISTHNNDPESWRRRDRTEGLQRDCTPVECKELGNTAIYDKNYAMALAHYTEGLRVLMMQGDDSSSSLKHDLYRNRSHVNLILECYDNAIADALESLTRGEDGSQKDLDAKAYFRAGTAAYRLSNFRDAKDYFNEQLRLLPGNKIASTYLERIEVREHEMSDGVHDKDKALRSLSKTKRRLDAADFVRRTKVKRSSVCGKGLFATEDIEPNDIIMCEKAFCVVWGNEDEAFSALTSDVRDDAAIRVFPAGLHQAVVQKLMKNPSQIEKVLDLFGDYEGLGKKPCERDGFPVIDTFQIHDIVQRNAFGIGQQSEDEDHRNASTGLWIRASYINHSCIGNAKKELVGDLMVIRATRKILAGEEIMHSYDETSDYDSRMKALHLAWGFHCSCRLCTVEAQDSPALRKKRLMLEKDADLFIERTKPAGAGIIPVSRAKRLRRSIEETYNEKRYKNLPRRALVGIEQWLQAAGCR</sequence>
<dbReference type="SUPFAM" id="SSF48452">
    <property type="entry name" value="TPR-like"/>
    <property type="match status" value="1"/>
</dbReference>
<evidence type="ECO:0000313" key="3">
    <source>
        <dbReference type="EMBL" id="CAG9987065.1"/>
    </source>
</evidence>
<dbReference type="Gene3D" id="2.170.270.10">
    <property type="entry name" value="SET domain"/>
    <property type="match status" value="1"/>
</dbReference>
<dbReference type="PROSITE" id="PS50005">
    <property type="entry name" value="TPR"/>
    <property type="match status" value="1"/>
</dbReference>
<keyword evidence="4" id="KW-1185">Reference proteome</keyword>
<dbReference type="CDD" id="cd20071">
    <property type="entry name" value="SET_SMYD"/>
    <property type="match status" value="1"/>
</dbReference>
<accession>A0A9N9UCN9</accession>
<dbReference type="InterPro" id="IPR001214">
    <property type="entry name" value="SET_dom"/>
</dbReference>
<dbReference type="AlphaFoldDB" id="A0A9N9UCN9"/>
<name>A0A9N9UCN9_9HYPO</name>
<dbReference type="EMBL" id="CABFNO020001407">
    <property type="protein sequence ID" value="CAG9987065.1"/>
    <property type="molecule type" value="Genomic_DNA"/>
</dbReference>
<dbReference type="PANTHER" id="PTHR47643:SF2">
    <property type="entry name" value="TPR DOMAIN PROTEIN (AFU_ORTHOLOGUE AFUA_5G12710)"/>
    <property type="match status" value="1"/>
</dbReference>
<dbReference type="InterPro" id="IPR046341">
    <property type="entry name" value="SET_dom_sf"/>
</dbReference>
<dbReference type="PROSITE" id="PS50280">
    <property type="entry name" value="SET"/>
    <property type="match status" value="1"/>
</dbReference>
<dbReference type="SMART" id="SM00317">
    <property type="entry name" value="SET"/>
    <property type="match status" value="1"/>
</dbReference>
<evidence type="ECO:0000259" key="2">
    <source>
        <dbReference type="PROSITE" id="PS50280"/>
    </source>
</evidence>
<dbReference type="SUPFAM" id="SSF82199">
    <property type="entry name" value="SET domain"/>
    <property type="match status" value="1"/>
</dbReference>
<feature type="repeat" description="TPR" evidence="1">
    <location>
        <begin position="298"/>
        <end position="331"/>
    </location>
</feature>
<dbReference type="Gene3D" id="1.25.40.10">
    <property type="entry name" value="Tetratricopeptide repeat domain"/>
    <property type="match status" value="1"/>
</dbReference>
<dbReference type="PANTHER" id="PTHR47643">
    <property type="entry name" value="TPR DOMAIN PROTEIN (AFU_ORTHOLOGUE AFUA_5G12710)"/>
    <property type="match status" value="1"/>
</dbReference>
<dbReference type="Proteomes" id="UP000754883">
    <property type="component" value="Unassembled WGS sequence"/>
</dbReference>
<protein>
    <recommendedName>
        <fullName evidence="2">SET domain-containing protein</fullName>
    </recommendedName>
</protein>
<dbReference type="InterPro" id="IPR053209">
    <property type="entry name" value="Gramillin-biosynth_MTr"/>
</dbReference>
<feature type="domain" description="SET" evidence="2">
    <location>
        <begin position="376"/>
        <end position="555"/>
    </location>
</feature>
<evidence type="ECO:0000256" key="1">
    <source>
        <dbReference type="PROSITE-ProRule" id="PRU00339"/>
    </source>
</evidence>